<sequence>MTTRSVSPATKVFREPAVEPRTRTPRRRRRTLPLRRLLAPYVFVLPFVLVFLAFSVYPLFFTLRLSFTDWHGSGAAHWIGLDNYRYLLTSSGFWSSLGNSGVLWLLIVPAQLVLAVLVAVLLNAVKRLRGFYRVAFVVPFVTPLVAVAQIWIVLFDQDNGAVNAMLGAVGLPPVGWLVTSGWAKPTLALLFLWKTTGFVVLIVLSGLQQIDRGLYEAASLDGAGRIRQLWSITVPLLRRSLMFSLVLQTLAVFQMFAEPYVVTKGGPYTSTTTAGLYLYNHITRADLGTGAANSFLLVIVVMAVSLLFVRLLRAED</sequence>
<comment type="caution">
    <text evidence="9">The sequence shown here is derived from an EMBL/GenBank/DDBJ whole genome shotgun (WGS) entry which is preliminary data.</text>
</comment>
<feature type="transmembrane region" description="Helical" evidence="7">
    <location>
        <begin position="187"/>
        <end position="207"/>
    </location>
</feature>
<feature type="transmembrane region" description="Helical" evidence="7">
    <location>
        <begin position="294"/>
        <end position="312"/>
    </location>
</feature>
<evidence type="ECO:0000256" key="4">
    <source>
        <dbReference type="ARBA" id="ARBA00022692"/>
    </source>
</evidence>
<dbReference type="SUPFAM" id="SSF161098">
    <property type="entry name" value="MetI-like"/>
    <property type="match status" value="1"/>
</dbReference>
<comment type="similarity">
    <text evidence="7">Belongs to the binding-protein-dependent transport system permease family.</text>
</comment>
<protein>
    <submittedName>
        <fullName evidence="9">Carbohydrate ABC transporter permease</fullName>
    </submittedName>
</protein>
<dbReference type="PROSITE" id="PS50928">
    <property type="entry name" value="ABC_TM1"/>
    <property type="match status" value="1"/>
</dbReference>
<keyword evidence="2 7" id="KW-0813">Transport</keyword>
<dbReference type="Proteomes" id="UP001595764">
    <property type="component" value="Unassembled WGS sequence"/>
</dbReference>
<evidence type="ECO:0000313" key="9">
    <source>
        <dbReference type="EMBL" id="MFC3509182.1"/>
    </source>
</evidence>
<dbReference type="InterPro" id="IPR000515">
    <property type="entry name" value="MetI-like"/>
</dbReference>
<feature type="domain" description="ABC transmembrane type-1" evidence="8">
    <location>
        <begin position="97"/>
        <end position="308"/>
    </location>
</feature>
<evidence type="ECO:0000256" key="5">
    <source>
        <dbReference type="ARBA" id="ARBA00022989"/>
    </source>
</evidence>
<keyword evidence="6 7" id="KW-0472">Membrane</keyword>
<dbReference type="SUPFAM" id="SSF160964">
    <property type="entry name" value="MalF N-terminal region-like"/>
    <property type="match status" value="1"/>
</dbReference>
<dbReference type="PANTHER" id="PTHR30193">
    <property type="entry name" value="ABC TRANSPORTER PERMEASE PROTEIN"/>
    <property type="match status" value="1"/>
</dbReference>
<evidence type="ECO:0000256" key="2">
    <source>
        <dbReference type="ARBA" id="ARBA00022448"/>
    </source>
</evidence>
<dbReference type="Pfam" id="PF00528">
    <property type="entry name" value="BPD_transp_1"/>
    <property type="match status" value="1"/>
</dbReference>
<dbReference type="Gene3D" id="1.10.3720.10">
    <property type="entry name" value="MetI-like"/>
    <property type="match status" value="1"/>
</dbReference>
<name>A0ABV7Q8E2_9PSEU</name>
<keyword evidence="10" id="KW-1185">Reference proteome</keyword>
<comment type="subcellular location">
    <subcellularLocation>
        <location evidence="1 7">Cell membrane</location>
        <topology evidence="1 7">Multi-pass membrane protein</topology>
    </subcellularLocation>
</comment>
<feature type="transmembrane region" description="Helical" evidence="7">
    <location>
        <begin position="102"/>
        <end position="122"/>
    </location>
</feature>
<evidence type="ECO:0000256" key="6">
    <source>
        <dbReference type="ARBA" id="ARBA00023136"/>
    </source>
</evidence>
<dbReference type="InterPro" id="IPR035906">
    <property type="entry name" value="MetI-like_sf"/>
</dbReference>
<accession>A0ABV7Q8E2</accession>
<keyword evidence="5 7" id="KW-1133">Transmembrane helix</keyword>
<reference evidence="10" key="1">
    <citation type="journal article" date="2019" name="Int. J. Syst. Evol. Microbiol.">
        <title>The Global Catalogue of Microorganisms (GCM) 10K type strain sequencing project: providing services to taxonomists for standard genome sequencing and annotation.</title>
        <authorList>
            <consortium name="The Broad Institute Genomics Platform"/>
            <consortium name="The Broad Institute Genome Sequencing Center for Infectious Disease"/>
            <person name="Wu L."/>
            <person name="Ma J."/>
        </authorList>
    </citation>
    <scope>NUCLEOTIDE SEQUENCE [LARGE SCALE GENOMIC DNA]</scope>
    <source>
        <strain evidence="10">CGMCC 4.7682</strain>
    </source>
</reference>
<dbReference type="RefSeq" id="WP_377869418.1">
    <property type="nucleotide sequence ID" value="NZ_JBHMAY010000012.1"/>
</dbReference>
<dbReference type="PANTHER" id="PTHR30193:SF41">
    <property type="entry name" value="DIACETYLCHITOBIOSE UPTAKE SYSTEM PERMEASE PROTEIN NGCF"/>
    <property type="match status" value="1"/>
</dbReference>
<evidence type="ECO:0000256" key="7">
    <source>
        <dbReference type="RuleBase" id="RU363032"/>
    </source>
</evidence>
<keyword evidence="3" id="KW-1003">Cell membrane</keyword>
<dbReference type="EMBL" id="JBHRWI010000004">
    <property type="protein sequence ID" value="MFC3509182.1"/>
    <property type="molecule type" value="Genomic_DNA"/>
</dbReference>
<evidence type="ECO:0000256" key="1">
    <source>
        <dbReference type="ARBA" id="ARBA00004651"/>
    </source>
</evidence>
<feature type="transmembrane region" description="Helical" evidence="7">
    <location>
        <begin position="37"/>
        <end position="60"/>
    </location>
</feature>
<feature type="transmembrane region" description="Helical" evidence="7">
    <location>
        <begin position="134"/>
        <end position="155"/>
    </location>
</feature>
<proteinExistence type="inferred from homology"/>
<evidence type="ECO:0000256" key="3">
    <source>
        <dbReference type="ARBA" id="ARBA00022475"/>
    </source>
</evidence>
<keyword evidence="4 7" id="KW-0812">Transmembrane</keyword>
<evidence type="ECO:0000259" key="8">
    <source>
        <dbReference type="PROSITE" id="PS50928"/>
    </source>
</evidence>
<feature type="transmembrane region" description="Helical" evidence="7">
    <location>
        <begin position="236"/>
        <end position="257"/>
    </location>
</feature>
<organism evidence="9 10">
    <name type="scientific">Amycolatopsis halotolerans</name>
    <dbReference type="NCBI Taxonomy" id="330083"/>
    <lineage>
        <taxon>Bacteria</taxon>
        <taxon>Bacillati</taxon>
        <taxon>Actinomycetota</taxon>
        <taxon>Actinomycetes</taxon>
        <taxon>Pseudonocardiales</taxon>
        <taxon>Pseudonocardiaceae</taxon>
        <taxon>Amycolatopsis</taxon>
    </lineage>
</organism>
<dbReference type="CDD" id="cd06261">
    <property type="entry name" value="TM_PBP2"/>
    <property type="match status" value="1"/>
</dbReference>
<dbReference type="InterPro" id="IPR051393">
    <property type="entry name" value="ABC_transporter_permease"/>
</dbReference>
<gene>
    <name evidence="9" type="ORF">ACFORO_03330</name>
</gene>
<evidence type="ECO:0000313" key="10">
    <source>
        <dbReference type="Proteomes" id="UP001595764"/>
    </source>
</evidence>